<dbReference type="InterPro" id="IPR050109">
    <property type="entry name" value="HTH-type_TetR-like_transc_reg"/>
</dbReference>
<keyword evidence="1" id="KW-0805">Transcription regulation</keyword>
<dbReference type="Gene3D" id="1.10.357.10">
    <property type="entry name" value="Tetracycline Repressor, domain 2"/>
    <property type="match status" value="1"/>
</dbReference>
<evidence type="ECO:0000313" key="7">
    <source>
        <dbReference type="Proteomes" id="UP001562065"/>
    </source>
</evidence>
<comment type="caution">
    <text evidence="6">The sequence shown here is derived from an EMBL/GenBank/DDBJ whole genome shotgun (WGS) entry which is preliminary data.</text>
</comment>
<organism evidence="6 7">
    <name type="scientific">Isoalcanivorax beigongshangi</name>
    <dbReference type="NCBI Taxonomy" id="3238810"/>
    <lineage>
        <taxon>Bacteria</taxon>
        <taxon>Pseudomonadati</taxon>
        <taxon>Pseudomonadota</taxon>
        <taxon>Gammaproteobacteria</taxon>
        <taxon>Oceanospirillales</taxon>
        <taxon>Alcanivoracaceae</taxon>
        <taxon>Isoalcanivorax</taxon>
    </lineage>
</organism>
<name>A0ABV4AKY2_9GAMM</name>
<dbReference type="Pfam" id="PF00440">
    <property type="entry name" value="TetR_N"/>
    <property type="match status" value="1"/>
</dbReference>
<keyword evidence="7" id="KW-1185">Reference proteome</keyword>
<dbReference type="EMBL" id="JBGCUO010000001">
    <property type="protein sequence ID" value="MEY1662431.1"/>
    <property type="molecule type" value="Genomic_DNA"/>
</dbReference>
<feature type="domain" description="HTH tetR-type" evidence="5">
    <location>
        <begin position="24"/>
        <end position="84"/>
    </location>
</feature>
<dbReference type="PANTHER" id="PTHR30055">
    <property type="entry name" value="HTH-TYPE TRANSCRIPTIONAL REGULATOR RUTR"/>
    <property type="match status" value="1"/>
</dbReference>
<protein>
    <submittedName>
        <fullName evidence="6">TetR/AcrR family transcriptional regulator</fullName>
    </submittedName>
</protein>
<dbReference type="SUPFAM" id="SSF48498">
    <property type="entry name" value="Tetracyclin repressor-like, C-terminal domain"/>
    <property type="match status" value="1"/>
</dbReference>
<evidence type="ECO:0000256" key="1">
    <source>
        <dbReference type="ARBA" id="ARBA00023015"/>
    </source>
</evidence>
<reference evidence="6 7" key="1">
    <citation type="submission" date="2024-07" db="EMBL/GenBank/DDBJ databases">
        <authorList>
            <person name="Ren Q."/>
        </authorList>
    </citation>
    <scope>NUCLEOTIDE SEQUENCE [LARGE SCALE GENOMIC DNA]</scope>
    <source>
        <strain evidence="6 7">REN37</strain>
    </source>
</reference>
<dbReference type="Proteomes" id="UP001562065">
    <property type="component" value="Unassembled WGS sequence"/>
</dbReference>
<gene>
    <name evidence="6" type="ORF">AB5I84_09765</name>
</gene>
<dbReference type="PANTHER" id="PTHR30055:SF234">
    <property type="entry name" value="HTH-TYPE TRANSCRIPTIONAL REGULATOR BETI"/>
    <property type="match status" value="1"/>
</dbReference>
<dbReference type="RefSeq" id="WP_369455666.1">
    <property type="nucleotide sequence ID" value="NZ_JBGCUO010000001.1"/>
</dbReference>
<keyword evidence="2 4" id="KW-0238">DNA-binding</keyword>
<keyword evidence="3" id="KW-0804">Transcription</keyword>
<proteinExistence type="predicted"/>
<dbReference type="PROSITE" id="PS50977">
    <property type="entry name" value="HTH_TETR_2"/>
    <property type="match status" value="1"/>
</dbReference>
<dbReference type="InterPro" id="IPR001647">
    <property type="entry name" value="HTH_TetR"/>
</dbReference>
<evidence type="ECO:0000256" key="4">
    <source>
        <dbReference type="PROSITE-ProRule" id="PRU00335"/>
    </source>
</evidence>
<evidence type="ECO:0000256" key="2">
    <source>
        <dbReference type="ARBA" id="ARBA00023125"/>
    </source>
</evidence>
<dbReference type="InterPro" id="IPR009057">
    <property type="entry name" value="Homeodomain-like_sf"/>
</dbReference>
<feature type="DNA-binding region" description="H-T-H motif" evidence="4">
    <location>
        <begin position="47"/>
        <end position="66"/>
    </location>
</feature>
<accession>A0ABV4AKY2</accession>
<dbReference type="InterPro" id="IPR036271">
    <property type="entry name" value="Tet_transcr_reg_TetR-rel_C_sf"/>
</dbReference>
<evidence type="ECO:0000313" key="6">
    <source>
        <dbReference type="EMBL" id="MEY1662431.1"/>
    </source>
</evidence>
<dbReference type="SUPFAM" id="SSF46689">
    <property type="entry name" value="Homeodomain-like"/>
    <property type="match status" value="1"/>
</dbReference>
<evidence type="ECO:0000259" key="5">
    <source>
        <dbReference type="PROSITE" id="PS50977"/>
    </source>
</evidence>
<evidence type="ECO:0000256" key="3">
    <source>
        <dbReference type="ARBA" id="ARBA00023163"/>
    </source>
</evidence>
<sequence length="214" mass="23414">MAQSDPFPDASLAVLERQWPGARAALKRRILASALGTVNRLGIDGATIELIRADCGASVGNLYHHFGNREGLLAALFFCGLDDQHALQQQYLAAAHGARAGIEAMVFSYVDWISDHPALARFMFQARFVVSQGPQAEVLAQRNRSRYGAALAWLREHSDALGDTPRALLPSLIVGAAENYSRAWLSGRVKESPHTQRRWLAQAAWRSLGLPDDA</sequence>